<dbReference type="InterPro" id="IPR036682">
    <property type="entry name" value="OS_D_A10/PebIII_sf"/>
</dbReference>
<organism evidence="2">
    <name type="scientific">Comana monomorpha</name>
    <dbReference type="NCBI Taxonomy" id="1555636"/>
    <lineage>
        <taxon>Eukaryota</taxon>
        <taxon>Metazoa</taxon>
        <taxon>Ecdysozoa</taxon>
        <taxon>Arthropoda</taxon>
        <taxon>Hexapoda</taxon>
        <taxon>Insecta</taxon>
        <taxon>Pterygota</taxon>
        <taxon>Neoptera</taxon>
        <taxon>Endopterygota</taxon>
        <taxon>Lepidoptera</taxon>
        <taxon>Glossata</taxon>
        <taxon>Ditrysia</taxon>
        <taxon>Zygaenoidea</taxon>
        <taxon>Limacodidae</taxon>
        <taxon>Comana</taxon>
    </lineage>
</organism>
<keyword evidence="1" id="KW-0732">Signal</keyword>
<evidence type="ECO:0000313" key="2">
    <source>
        <dbReference type="EMBL" id="WXB20540.1"/>
    </source>
</evidence>
<evidence type="ECO:0000256" key="1">
    <source>
        <dbReference type="SAM" id="SignalP"/>
    </source>
</evidence>
<dbReference type="SUPFAM" id="SSF100910">
    <property type="entry name" value="Chemosensory protein Csp2"/>
    <property type="match status" value="1"/>
</dbReference>
<dbReference type="PANTHER" id="PTHR11257:SF12">
    <property type="entry name" value="EJACULATORY BULB-SPECIFIC PROTEIN 3-RELATED"/>
    <property type="match status" value="1"/>
</dbReference>
<dbReference type="InterPro" id="IPR005055">
    <property type="entry name" value="A10/PebIII"/>
</dbReference>
<dbReference type="Gene3D" id="1.10.2080.10">
    <property type="entry name" value="Insect odorant-binding protein A10/Ejaculatory bulb-specific protein 3"/>
    <property type="match status" value="1"/>
</dbReference>
<dbReference type="PANTHER" id="PTHR11257">
    <property type="entry name" value="CHEMOSENSORY PROTEIN-RELATED"/>
    <property type="match status" value="1"/>
</dbReference>
<accession>A0AAU6PB13</accession>
<feature type="chain" id="PRO_5043402929" evidence="1">
    <location>
        <begin position="18"/>
        <end position="142"/>
    </location>
</feature>
<dbReference type="AlphaFoldDB" id="A0AAU6PB13"/>
<reference evidence="2" key="1">
    <citation type="journal article" date="2024" name="Sci. Rep.">
        <title>Phylogeny, envenomation syndrome, and membrane-permeabilising venom produced by Australia's 'electric' caterpillar Comana monomorpha (Lepidoptera: Limacodidae).</title>
        <authorList>
            <person name="Goudarzi M.H."/>
            <person name="Robinson S.D."/>
            <person name="Cardoso F.C."/>
            <person name="Mitchell M.L."/>
            <person name="Cook L.G."/>
            <person name="King G.F."/>
            <person name="Walker A.A."/>
        </authorList>
    </citation>
    <scope>NUCLEOTIDE SEQUENCE</scope>
    <source>
        <strain evidence="2">U_LCTX_20_Cm8</strain>
    </source>
</reference>
<sequence length="142" mass="16108">MKTFIVVCLAVLAVATAKYTDKYDNTDVDEIMSNCRLMVPYAKCLLGDKKKCTKEGLELKEHVVDALQNECSECTDVQKEKTKRVIGCIYVKNQAIYKKVAALYDPKGDYEKKYQKELQEAAAAGDFENIPECDFDTERAKE</sequence>
<dbReference type="EMBL" id="PP480809">
    <property type="protein sequence ID" value="WXB20540.1"/>
    <property type="molecule type" value="mRNA"/>
</dbReference>
<protein>
    <submittedName>
        <fullName evidence="2">Venom peptide</fullName>
    </submittedName>
</protein>
<proteinExistence type="evidence at transcript level"/>
<feature type="signal peptide" evidence="1">
    <location>
        <begin position="1"/>
        <end position="17"/>
    </location>
</feature>
<dbReference type="Pfam" id="PF03392">
    <property type="entry name" value="OS-D"/>
    <property type="match status" value="1"/>
</dbReference>
<name>A0AAU6PB13_9NEOP</name>